<evidence type="ECO:0000256" key="1">
    <source>
        <dbReference type="SAM" id="MobiDB-lite"/>
    </source>
</evidence>
<dbReference type="EMBL" id="HBUF01077944">
    <property type="protein sequence ID" value="CAG6631788.1"/>
    <property type="molecule type" value="Transcribed_RNA"/>
</dbReference>
<feature type="compositionally biased region" description="Basic and acidic residues" evidence="1">
    <location>
        <begin position="73"/>
        <end position="90"/>
    </location>
</feature>
<feature type="region of interest" description="Disordered" evidence="1">
    <location>
        <begin position="362"/>
        <end position="385"/>
    </location>
</feature>
<evidence type="ECO:0000313" key="3">
    <source>
        <dbReference type="EMBL" id="CAG6631788.1"/>
    </source>
</evidence>
<dbReference type="EMBL" id="HBUF01077943">
    <property type="protein sequence ID" value="CAG6631787.1"/>
    <property type="molecule type" value="Transcribed_RNA"/>
</dbReference>
<feature type="region of interest" description="Disordered" evidence="1">
    <location>
        <begin position="73"/>
        <end position="122"/>
    </location>
</feature>
<feature type="signal peptide" evidence="2">
    <location>
        <begin position="1"/>
        <end position="25"/>
    </location>
</feature>
<accession>A0A8D8VRE1</accession>
<protein>
    <submittedName>
        <fullName evidence="3">Uncharacterized protein</fullName>
    </submittedName>
</protein>
<sequence>MNKNISKFSMGLLFLTMLLVTSVHSVNVEQCHEDCPSSLEVLKEKGILKPAEMKMHIWKNFLHRMPREVHYSKENHTSLRKRNNSEHSLNKLENGTSELAERKKKRTSKTTREKKETSERTLEHIAGNRTDFMGEKKKKTRKGVRRPKWTEERKKKCGFLMREQWRRRKAEGRTEALRRLSEKMKAQWKHFKKEGKAQRIIGNGTIMREYWKRLEKAGKKEELLAKQVENLRKFWTRAKALGLTETNKKISSSMIEYWKVSKQYPNISVRIEKQMKFLDKFRRQQWALGKDAFKNHSEFMKEYWRKEKAIGGKRLKQQRKVMIANNKKRKEKLKAEKFLERFKYADDVAIQAYVAKQREEYTNKPRKKFIPPTEASKRELTERTT</sequence>
<evidence type="ECO:0000256" key="2">
    <source>
        <dbReference type="SAM" id="SignalP"/>
    </source>
</evidence>
<name>A0A8D8VRE1_9HEMI</name>
<feature type="compositionally biased region" description="Basic and acidic residues" evidence="1">
    <location>
        <begin position="375"/>
        <end position="385"/>
    </location>
</feature>
<feature type="compositionally biased region" description="Basic and acidic residues" evidence="1">
    <location>
        <begin position="110"/>
        <end position="122"/>
    </location>
</feature>
<feature type="chain" id="PRO_5036262316" evidence="2">
    <location>
        <begin position="26"/>
        <end position="385"/>
    </location>
</feature>
<dbReference type="AlphaFoldDB" id="A0A8D8VRE1"/>
<proteinExistence type="predicted"/>
<reference evidence="3" key="1">
    <citation type="submission" date="2021-05" db="EMBL/GenBank/DDBJ databases">
        <authorList>
            <person name="Alioto T."/>
            <person name="Alioto T."/>
            <person name="Gomez Garrido J."/>
        </authorList>
    </citation>
    <scope>NUCLEOTIDE SEQUENCE</scope>
</reference>
<dbReference type="EMBL" id="HBUF01237118">
    <property type="protein sequence ID" value="CAG6675566.1"/>
    <property type="molecule type" value="Transcribed_RNA"/>
</dbReference>
<dbReference type="EMBL" id="HBUF01420201">
    <property type="protein sequence ID" value="CAG6740661.1"/>
    <property type="molecule type" value="Transcribed_RNA"/>
</dbReference>
<keyword evidence="2" id="KW-0732">Signal</keyword>
<organism evidence="3">
    <name type="scientific">Cacopsylla melanoneura</name>
    <dbReference type="NCBI Taxonomy" id="428564"/>
    <lineage>
        <taxon>Eukaryota</taxon>
        <taxon>Metazoa</taxon>
        <taxon>Ecdysozoa</taxon>
        <taxon>Arthropoda</taxon>
        <taxon>Hexapoda</taxon>
        <taxon>Insecta</taxon>
        <taxon>Pterygota</taxon>
        <taxon>Neoptera</taxon>
        <taxon>Paraneoptera</taxon>
        <taxon>Hemiptera</taxon>
        <taxon>Sternorrhyncha</taxon>
        <taxon>Psylloidea</taxon>
        <taxon>Psyllidae</taxon>
        <taxon>Psyllinae</taxon>
        <taxon>Cacopsylla</taxon>
    </lineage>
</organism>